<organism evidence="2 3">
    <name type="scientific">Piromyces finnis</name>
    <dbReference type="NCBI Taxonomy" id="1754191"/>
    <lineage>
        <taxon>Eukaryota</taxon>
        <taxon>Fungi</taxon>
        <taxon>Fungi incertae sedis</taxon>
        <taxon>Chytridiomycota</taxon>
        <taxon>Chytridiomycota incertae sedis</taxon>
        <taxon>Neocallimastigomycetes</taxon>
        <taxon>Neocallimastigales</taxon>
        <taxon>Neocallimastigaceae</taxon>
        <taxon>Piromyces</taxon>
    </lineage>
</organism>
<keyword evidence="3" id="KW-1185">Reference proteome</keyword>
<evidence type="ECO:0000313" key="3">
    <source>
        <dbReference type="Proteomes" id="UP000193719"/>
    </source>
</evidence>
<dbReference type="Proteomes" id="UP000193719">
    <property type="component" value="Unassembled WGS sequence"/>
</dbReference>
<dbReference type="SUPFAM" id="SSF81995">
    <property type="entry name" value="beta-sandwich domain of Sec23/24"/>
    <property type="match status" value="1"/>
</dbReference>
<reference evidence="2 3" key="1">
    <citation type="submission" date="2016-08" db="EMBL/GenBank/DDBJ databases">
        <title>Genomes of anaerobic fungi encode conserved fungal cellulosomes for biomass hydrolysis.</title>
        <authorList>
            <consortium name="DOE Joint Genome Institute"/>
            <person name="Haitjema C.H."/>
            <person name="Gilmore S.P."/>
            <person name="Henske J.K."/>
            <person name="Solomon K.V."/>
            <person name="De Groot R."/>
            <person name="Kuo A."/>
            <person name="Mondo S.J."/>
            <person name="Salamov A.A."/>
            <person name="Labutti K."/>
            <person name="Zhao Z."/>
            <person name="Chiniquy J."/>
            <person name="Barry K."/>
            <person name="Brewer H.M."/>
            <person name="Purvine S.O."/>
            <person name="Wright A.T."/>
            <person name="Boxma B."/>
            <person name="Van Alen T."/>
            <person name="Hackstein J.H."/>
            <person name="Baker S.E."/>
            <person name="Grigoriev I.V."/>
            <person name="O'Malley M.A."/>
        </authorList>
    </citation>
    <scope>NUCLEOTIDE SEQUENCE [LARGE SCALE GENOMIC DNA]</scope>
    <source>
        <strain evidence="3">finn</strain>
    </source>
</reference>
<dbReference type="AlphaFoldDB" id="A0A1Y1V7B5"/>
<feature type="region of interest" description="Disordered" evidence="1">
    <location>
        <begin position="373"/>
        <end position="453"/>
    </location>
</feature>
<reference evidence="2 3" key="2">
    <citation type="submission" date="2016-08" db="EMBL/GenBank/DDBJ databases">
        <title>Pervasive Adenine N6-methylation of Active Genes in Fungi.</title>
        <authorList>
            <consortium name="DOE Joint Genome Institute"/>
            <person name="Mondo S.J."/>
            <person name="Dannebaum R.O."/>
            <person name="Kuo R.C."/>
            <person name="Labutti K."/>
            <person name="Haridas S."/>
            <person name="Kuo A."/>
            <person name="Salamov A."/>
            <person name="Ahrendt S.R."/>
            <person name="Lipzen A."/>
            <person name="Sullivan W."/>
            <person name="Andreopoulos W.B."/>
            <person name="Clum A."/>
            <person name="Lindquist E."/>
            <person name="Daum C."/>
            <person name="Ramamoorthy G.K."/>
            <person name="Gryganskyi A."/>
            <person name="Culley D."/>
            <person name="Magnuson J.K."/>
            <person name="James T.Y."/>
            <person name="O'Malley M.A."/>
            <person name="Stajich J.E."/>
            <person name="Spatafora J.W."/>
            <person name="Visel A."/>
            <person name="Grigoriev I.V."/>
        </authorList>
    </citation>
    <scope>NUCLEOTIDE SEQUENCE [LARGE SCALE GENOMIC DNA]</scope>
    <source>
        <strain evidence="3">finn</strain>
    </source>
</reference>
<evidence type="ECO:0000256" key="1">
    <source>
        <dbReference type="SAM" id="MobiDB-lite"/>
    </source>
</evidence>
<dbReference type="OrthoDB" id="10649744at2759"/>
<dbReference type="EMBL" id="MCFH01000025">
    <property type="protein sequence ID" value="ORX49015.1"/>
    <property type="molecule type" value="Genomic_DNA"/>
</dbReference>
<comment type="caution">
    <text evidence="2">The sequence shown here is derived from an EMBL/GenBank/DDBJ whole genome shotgun (WGS) entry which is preliminary data.</text>
</comment>
<gene>
    <name evidence="2" type="ORF">BCR36DRAFT_398040</name>
</gene>
<accession>A0A1Y1V7B5</accession>
<sequence length="597" mass="65245">MVKKKNISTSDFKKISSARKQQLLKFEPSNEKMFHTIKKYIENNSKNKFTIENPNIKIELPSKDLVKAIKTELDSSVSLSNDINGIDGISSSLINSSNDIMSGSNQIMMDFMKLKKSSVNDLDSLGIPLNETFNQNPELLLNADTTVNDDYTNISELLTHFPANQATIPIPQPPTLHIPDSSIRTEISEMYLNNKYGKMDNSHLYSSLYDEGINNDDPAFNNIFNKLDAFQSPAITHHSSFKNNSFQGLAPQNQKLDLFTSSNDSLNNSLSFPSSSIGDNSVSLSFMNQLSSLNGLNSSGLSSYSDLTNTPNLTGLNNFSNSSSEILGINNLASSSSSLNVLGDVHSVPNVPTNPTITIDNTNGFVLTNPLLSSSLQQQPPPQQQQQQPQQPHHHHHHHQHHHQQPQPQHHHQQPPSISTSNTTSLSNTMVDTTGSNKTTDTTKTNLSTNNNNNNNNSLLSAIQESLLIPVSSLGETSTAAISLNDNSNVNTGSVTSGSNTPIPLNINTLDIRKINNQLLIKDILKNNNVTQNVTATPEVNKPSSHSTNLNNAKLGNDLLISYDMTSTPSTSTNTNIKDNNIPIPATKLNGKHSLKI</sequence>
<feature type="compositionally biased region" description="Basic residues" evidence="1">
    <location>
        <begin position="392"/>
        <end position="413"/>
    </location>
</feature>
<proteinExistence type="predicted"/>
<name>A0A1Y1V7B5_9FUNG</name>
<evidence type="ECO:0000313" key="2">
    <source>
        <dbReference type="EMBL" id="ORX49015.1"/>
    </source>
</evidence>
<feature type="compositionally biased region" description="Low complexity" evidence="1">
    <location>
        <begin position="414"/>
        <end position="453"/>
    </location>
</feature>
<protein>
    <submittedName>
        <fullName evidence="2">Uncharacterized protein</fullName>
    </submittedName>
</protein>